<keyword evidence="3" id="KW-0812">Transmembrane</keyword>
<dbReference type="SMART" id="SM00267">
    <property type="entry name" value="GGDEF"/>
    <property type="match status" value="1"/>
</dbReference>
<gene>
    <name evidence="6" type="ORF">ACFQDL_29625</name>
</gene>
<dbReference type="InterPro" id="IPR029787">
    <property type="entry name" value="Nucleotide_cyclase"/>
</dbReference>
<comment type="caution">
    <text evidence="6">The sequence shown here is derived from an EMBL/GenBank/DDBJ whole genome shotgun (WGS) entry which is preliminary data.</text>
</comment>
<dbReference type="CDD" id="cd01949">
    <property type="entry name" value="GGDEF"/>
    <property type="match status" value="1"/>
</dbReference>
<dbReference type="Gene3D" id="3.30.70.270">
    <property type="match status" value="1"/>
</dbReference>
<proteinExistence type="predicted"/>
<dbReference type="Pfam" id="PF00990">
    <property type="entry name" value="GGDEF"/>
    <property type="match status" value="1"/>
</dbReference>
<dbReference type="SUPFAM" id="SSF55073">
    <property type="entry name" value="Nucleotide cyclase"/>
    <property type="match status" value="1"/>
</dbReference>
<feature type="transmembrane region" description="Helical" evidence="3">
    <location>
        <begin position="73"/>
        <end position="92"/>
    </location>
</feature>
<dbReference type="Pfam" id="PF08668">
    <property type="entry name" value="HDOD"/>
    <property type="match status" value="1"/>
</dbReference>
<evidence type="ECO:0000259" key="5">
    <source>
        <dbReference type="PROSITE" id="PS51833"/>
    </source>
</evidence>
<keyword evidence="6" id="KW-0548">Nucleotidyltransferase</keyword>
<comment type="catalytic activity">
    <reaction evidence="2">
        <text>2 GTP = 3',3'-c-di-GMP + 2 diphosphate</text>
        <dbReference type="Rhea" id="RHEA:24898"/>
        <dbReference type="ChEBI" id="CHEBI:33019"/>
        <dbReference type="ChEBI" id="CHEBI:37565"/>
        <dbReference type="ChEBI" id="CHEBI:58805"/>
        <dbReference type="EC" id="2.7.7.65"/>
    </reaction>
</comment>
<dbReference type="NCBIfam" id="TIGR00254">
    <property type="entry name" value="GGDEF"/>
    <property type="match status" value="1"/>
</dbReference>
<evidence type="ECO:0000256" key="2">
    <source>
        <dbReference type="ARBA" id="ARBA00034247"/>
    </source>
</evidence>
<dbReference type="GO" id="GO:0052621">
    <property type="term" value="F:diguanylate cyclase activity"/>
    <property type="evidence" value="ECO:0007669"/>
    <property type="project" value="UniProtKB-EC"/>
</dbReference>
<dbReference type="Gene3D" id="1.10.3210.10">
    <property type="entry name" value="Hypothetical protein af1432"/>
    <property type="match status" value="1"/>
</dbReference>
<organism evidence="6 7">
    <name type="scientific">Marinobacterium aestuariivivens</name>
    <dbReference type="NCBI Taxonomy" id="1698799"/>
    <lineage>
        <taxon>Bacteria</taxon>
        <taxon>Pseudomonadati</taxon>
        <taxon>Pseudomonadota</taxon>
        <taxon>Gammaproteobacteria</taxon>
        <taxon>Oceanospirillales</taxon>
        <taxon>Oceanospirillaceae</taxon>
        <taxon>Marinobacterium</taxon>
    </lineage>
</organism>
<dbReference type="PROSITE" id="PS50887">
    <property type="entry name" value="GGDEF"/>
    <property type="match status" value="1"/>
</dbReference>
<evidence type="ECO:0000256" key="3">
    <source>
        <dbReference type="SAM" id="Phobius"/>
    </source>
</evidence>
<evidence type="ECO:0000313" key="6">
    <source>
        <dbReference type="EMBL" id="MFC6673786.1"/>
    </source>
</evidence>
<dbReference type="RefSeq" id="WP_379912456.1">
    <property type="nucleotide sequence ID" value="NZ_JBHSWE010000001.1"/>
</dbReference>
<evidence type="ECO:0000256" key="1">
    <source>
        <dbReference type="ARBA" id="ARBA00012528"/>
    </source>
</evidence>
<dbReference type="Proteomes" id="UP001596422">
    <property type="component" value="Unassembled WGS sequence"/>
</dbReference>
<dbReference type="PROSITE" id="PS51833">
    <property type="entry name" value="HDOD"/>
    <property type="match status" value="1"/>
</dbReference>
<dbReference type="PANTHER" id="PTHR45138">
    <property type="entry name" value="REGULATORY COMPONENTS OF SENSORY TRANSDUCTION SYSTEM"/>
    <property type="match status" value="1"/>
</dbReference>
<dbReference type="SUPFAM" id="SSF109604">
    <property type="entry name" value="HD-domain/PDEase-like"/>
    <property type="match status" value="1"/>
</dbReference>
<protein>
    <recommendedName>
        <fullName evidence="1">diguanylate cyclase</fullName>
        <ecNumber evidence="1">2.7.7.65</ecNumber>
    </recommendedName>
</protein>
<keyword evidence="7" id="KW-1185">Reference proteome</keyword>
<dbReference type="InterPro" id="IPR043128">
    <property type="entry name" value="Rev_trsase/Diguanyl_cyclase"/>
</dbReference>
<feature type="domain" description="GGDEF" evidence="4">
    <location>
        <begin position="349"/>
        <end position="485"/>
    </location>
</feature>
<dbReference type="EC" id="2.7.7.65" evidence="1"/>
<reference evidence="7" key="1">
    <citation type="journal article" date="2019" name="Int. J. Syst. Evol. Microbiol.">
        <title>The Global Catalogue of Microorganisms (GCM) 10K type strain sequencing project: providing services to taxonomists for standard genome sequencing and annotation.</title>
        <authorList>
            <consortium name="The Broad Institute Genomics Platform"/>
            <consortium name="The Broad Institute Genome Sequencing Center for Infectious Disease"/>
            <person name="Wu L."/>
            <person name="Ma J."/>
        </authorList>
    </citation>
    <scope>NUCLEOTIDE SEQUENCE [LARGE SCALE GENOMIC DNA]</scope>
    <source>
        <strain evidence="7">NBRC 111756</strain>
    </source>
</reference>
<keyword evidence="3" id="KW-0472">Membrane</keyword>
<keyword evidence="3" id="KW-1133">Transmembrane helix</keyword>
<dbReference type="InterPro" id="IPR050469">
    <property type="entry name" value="Diguanylate_Cyclase"/>
</dbReference>
<feature type="domain" description="HDOD" evidence="5">
    <location>
        <begin position="15"/>
        <end position="195"/>
    </location>
</feature>
<sequence length="487" mass="53834">MDKGLQRKLKACSDLPSLPAAAARVIELAENPAASMADISQAVSLDPALATKLMRIANSPLYARSRQIGNLDMAVMMLGLNATIMLALSFSLSASMRRSREGGMDYSLFWRRSLLAATAARVIAGKRPDVPVEDAFLASMLRDIGLVALDKVQPGAAAAQQDGHENGQLEIGVWLLDQWHFPLHLLNAIQDSGHCDDLGRSAAEDDLARCVALSRLIADFFMAHDMGEHLGKVRAFATRHWSLDNVWVGEVLGAVAKEVPQIEELFELDLIDVQSLDGLMTQAKELMMVRSLHTAQVLESNREESRKMARKAQLLEEKANRDHLTGLWNRAYLDTSIKTLFEQSETDRQPMSVIFLDLDHFKQINDRHGHQTGDEALEHVAQILLDNTRSYDVVSRYGGEEFVIIMPGMDCDLATRVANRLVSSLRKSPLATDSGEKVTITASAGVATHNDKHDFDNPEGLMRAADQVMYVAKTSGRNRFVVYSKCI</sequence>
<evidence type="ECO:0000259" key="4">
    <source>
        <dbReference type="PROSITE" id="PS50887"/>
    </source>
</evidence>
<accession>A0ABW2A8C1</accession>
<dbReference type="PANTHER" id="PTHR45138:SF9">
    <property type="entry name" value="DIGUANYLATE CYCLASE DGCM-RELATED"/>
    <property type="match status" value="1"/>
</dbReference>
<dbReference type="InterPro" id="IPR000160">
    <property type="entry name" value="GGDEF_dom"/>
</dbReference>
<keyword evidence="6" id="KW-0808">Transferase</keyword>
<dbReference type="EMBL" id="JBHSWE010000001">
    <property type="protein sequence ID" value="MFC6673786.1"/>
    <property type="molecule type" value="Genomic_DNA"/>
</dbReference>
<dbReference type="InterPro" id="IPR013976">
    <property type="entry name" value="HDOD"/>
</dbReference>
<evidence type="ECO:0000313" key="7">
    <source>
        <dbReference type="Proteomes" id="UP001596422"/>
    </source>
</evidence>
<name>A0ABW2A8C1_9GAMM</name>